<evidence type="ECO:0000313" key="2">
    <source>
        <dbReference type="Proteomes" id="UP000095287"/>
    </source>
</evidence>
<reference evidence="3" key="1">
    <citation type="submission" date="2016-11" db="UniProtKB">
        <authorList>
            <consortium name="WormBaseParasite"/>
        </authorList>
    </citation>
    <scope>IDENTIFICATION</scope>
</reference>
<evidence type="ECO:0000256" key="1">
    <source>
        <dbReference type="SAM" id="MobiDB-lite"/>
    </source>
</evidence>
<proteinExistence type="predicted"/>
<name>A0A1I7ZCY4_9BILA</name>
<protein>
    <submittedName>
        <fullName evidence="3">S1 motif domain-containing protein</fullName>
    </submittedName>
</protein>
<feature type="region of interest" description="Disordered" evidence="1">
    <location>
        <begin position="134"/>
        <end position="153"/>
    </location>
</feature>
<dbReference type="AlphaFoldDB" id="A0A1I7ZCY4"/>
<dbReference type="WBParaSite" id="L893_g25282.t2">
    <property type="protein sequence ID" value="L893_g25282.t2"/>
    <property type="gene ID" value="L893_g25282"/>
</dbReference>
<organism evidence="2 3">
    <name type="scientific">Steinernema glaseri</name>
    <dbReference type="NCBI Taxonomy" id="37863"/>
    <lineage>
        <taxon>Eukaryota</taxon>
        <taxon>Metazoa</taxon>
        <taxon>Ecdysozoa</taxon>
        <taxon>Nematoda</taxon>
        <taxon>Chromadorea</taxon>
        <taxon>Rhabditida</taxon>
        <taxon>Tylenchina</taxon>
        <taxon>Panagrolaimomorpha</taxon>
        <taxon>Strongyloidoidea</taxon>
        <taxon>Steinernematidae</taxon>
        <taxon>Steinernema</taxon>
    </lineage>
</organism>
<dbReference type="Proteomes" id="UP000095287">
    <property type="component" value="Unplaced"/>
</dbReference>
<feature type="region of interest" description="Disordered" evidence="1">
    <location>
        <begin position="165"/>
        <end position="187"/>
    </location>
</feature>
<feature type="region of interest" description="Disordered" evidence="1">
    <location>
        <begin position="1"/>
        <end position="21"/>
    </location>
</feature>
<accession>A0A1I7ZCY4</accession>
<feature type="compositionally biased region" description="Basic residues" evidence="1">
    <location>
        <begin position="168"/>
        <end position="178"/>
    </location>
</feature>
<sequence length="187" mass="20643">MDSPTSSVQSRLVQSDSEQVDQAVVIEDRGYTSDNPALLQKQNLQQKVSVDHDQLSAPMAQDSSSAARTQSPKSFERGTIVLVPNLSRHDPAAFLRVGDTMGFLVMAHITPENFESCVKCLRSLIEASLDGGKASSVAPATRRPLNPLRSSDQSYQLEVLRMPMLPNKKMRRSCKRRSSTTPTSKQR</sequence>
<keyword evidence="2" id="KW-1185">Reference proteome</keyword>
<evidence type="ECO:0000313" key="3">
    <source>
        <dbReference type="WBParaSite" id="L893_g25282.t2"/>
    </source>
</evidence>
<feature type="compositionally biased region" description="Polar residues" evidence="1">
    <location>
        <begin position="1"/>
        <end position="17"/>
    </location>
</feature>